<reference evidence="5" key="1">
    <citation type="journal article" date="2019" name="Int. J. Syst. Evol. Microbiol.">
        <title>The Global Catalogue of Microorganisms (GCM) 10K type strain sequencing project: providing services to taxonomists for standard genome sequencing and annotation.</title>
        <authorList>
            <consortium name="The Broad Institute Genomics Platform"/>
            <consortium name="The Broad Institute Genome Sequencing Center for Infectious Disease"/>
            <person name="Wu L."/>
            <person name="Ma J."/>
        </authorList>
    </citation>
    <scope>NUCLEOTIDE SEQUENCE [LARGE SCALE GENOMIC DNA]</scope>
    <source>
        <strain evidence="5">NBRC 108725</strain>
    </source>
</reference>
<sequence>MAAGFSGDAVRVDVWLWSVRLYKTRSLATAACRAGHVRVNGERAKPAQSVRVGDEVVARTDRDHILGVRSLLTKRVAASVAAEAVDDRTPLRRRAPRRRSRSCVSAAPAGPPSATAATSNACARADAQTPRTRSCTCASFSPIAGVSTKG</sequence>
<gene>
    <name evidence="4" type="ORF">GCM10025866_33370</name>
</gene>
<protein>
    <recommendedName>
        <fullName evidence="3">RNA-binding S4 domain-containing protein</fullName>
    </recommendedName>
</protein>
<keyword evidence="5" id="KW-1185">Reference proteome</keyword>
<evidence type="ECO:0000259" key="3">
    <source>
        <dbReference type="SMART" id="SM00363"/>
    </source>
</evidence>
<accession>A0ABN6XR66</accession>
<feature type="domain" description="RNA-binding S4" evidence="3">
    <location>
        <begin position="10"/>
        <end position="73"/>
    </location>
</feature>
<dbReference type="CDD" id="cd00165">
    <property type="entry name" value="S4"/>
    <property type="match status" value="1"/>
</dbReference>
<dbReference type="Proteomes" id="UP001321498">
    <property type="component" value="Chromosome"/>
</dbReference>
<keyword evidence="1" id="KW-0694">RNA-binding</keyword>
<proteinExistence type="predicted"/>
<dbReference type="EMBL" id="AP027731">
    <property type="protein sequence ID" value="BDZ47428.1"/>
    <property type="molecule type" value="Genomic_DNA"/>
</dbReference>
<dbReference type="InterPro" id="IPR036986">
    <property type="entry name" value="S4_RNA-bd_sf"/>
</dbReference>
<feature type="region of interest" description="Disordered" evidence="2">
    <location>
        <begin position="87"/>
        <end position="118"/>
    </location>
</feature>
<name>A0ABN6XR66_9MICO</name>
<evidence type="ECO:0000256" key="1">
    <source>
        <dbReference type="PROSITE-ProRule" id="PRU00182"/>
    </source>
</evidence>
<organism evidence="4 5">
    <name type="scientific">Naasia aerilata</name>
    <dbReference type="NCBI Taxonomy" id="1162966"/>
    <lineage>
        <taxon>Bacteria</taxon>
        <taxon>Bacillati</taxon>
        <taxon>Actinomycetota</taxon>
        <taxon>Actinomycetes</taxon>
        <taxon>Micrococcales</taxon>
        <taxon>Microbacteriaceae</taxon>
        <taxon>Naasia</taxon>
    </lineage>
</organism>
<evidence type="ECO:0000256" key="2">
    <source>
        <dbReference type="SAM" id="MobiDB-lite"/>
    </source>
</evidence>
<feature type="compositionally biased region" description="Low complexity" evidence="2">
    <location>
        <begin position="102"/>
        <end position="118"/>
    </location>
</feature>
<feature type="compositionally biased region" description="Basic residues" evidence="2">
    <location>
        <begin position="91"/>
        <end position="101"/>
    </location>
</feature>
<evidence type="ECO:0000313" key="5">
    <source>
        <dbReference type="Proteomes" id="UP001321498"/>
    </source>
</evidence>
<dbReference type="SMART" id="SM00363">
    <property type="entry name" value="S4"/>
    <property type="match status" value="1"/>
</dbReference>
<dbReference type="Pfam" id="PF01479">
    <property type="entry name" value="S4"/>
    <property type="match status" value="1"/>
</dbReference>
<dbReference type="InterPro" id="IPR002942">
    <property type="entry name" value="S4_RNA-bd"/>
</dbReference>
<dbReference type="PROSITE" id="PS50889">
    <property type="entry name" value="S4"/>
    <property type="match status" value="1"/>
</dbReference>
<dbReference type="SUPFAM" id="SSF55174">
    <property type="entry name" value="Alpha-L RNA-binding motif"/>
    <property type="match status" value="1"/>
</dbReference>
<evidence type="ECO:0000313" key="4">
    <source>
        <dbReference type="EMBL" id="BDZ47428.1"/>
    </source>
</evidence>
<dbReference type="Gene3D" id="3.10.290.10">
    <property type="entry name" value="RNA-binding S4 domain"/>
    <property type="match status" value="1"/>
</dbReference>